<dbReference type="PANTHER" id="PTHR48029:SF1">
    <property type="entry name" value="NUCLEOLAR PROTEIN 8"/>
    <property type="match status" value="1"/>
</dbReference>
<evidence type="ECO:0000256" key="2">
    <source>
        <dbReference type="ARBA" id="ARBA00022884"/>
    </source>
</evidence>
<evidence type="ECO:0000256" key="5">
    <source>
        <dbReference type="SAM" id="MobiDB-lite"/>
    </source>
</evidence>
<feature type="domain" description="RRM" evidence="6">
    <location>
        <begin position="18"/>
        <end position="96"/>
    </location>
</feature>
<comment type="subcellular location">
    <subcellularLocation>
        <location evidence="1">Nucleus</location>
        <location evidence="1">Nucleolus</location>
    </subcellularLocation>
</comment>
<evidence type="ECO:0000259" key="6">
    <source>
        <dbReference type="PROSITE" id="PS50102"/>
    </source>
</evidence>
<reference evidence="7" key="1">
    <citation type="journal article" date="2020" name="Microb. Genom.">
        <title>Genetic diversity of clinical and environmental Mucorales isolates obtained from an investigation of mucormycosis cases among solid organ transplant recipients.</title>
        <authorList>
            <person name="Nguyen M.H."/>
            <person name="Kaul D."/>
            <person name="Muto C."/>
            <person name="Cheng S.J."/>
            <person name="Richter R.A."/>
            <person name="Bruno V.M."/>
            <person name="Liu G."/>
            <person name="Beyhan S."/>
            <person name="Sundermann A.J."/>
            <person name="Mounaud S."/>
            <person name="Pasculle A.W."/>
            <person name="Nierman W.C."/>
            <person name="Driscoll E."/>
            <person name="Cumbie R."/>
            <person name="Clancy C.J."/>
            <person name="Dupont C.L."/>
        </authorList>
    </citation>
    <scope>NUCLEOTIDE SEQUENCE</scope>
    <source>
        <strain evidence="7">GL16</strain>
    </source>
</reference>
<dbReference type="InterPro" id="IPR000504">
    <property type="entry name" value="RRM_dom"/>
</dbReference>
<keyword evidence="2 4" id="KW-0694">RNA-binding</keyword>
<evidence type="ECO:0000313" key="8">
    <source>
        <dbReference type="Proteomes" id="UP000717996"/>
    </source>
</evidence>
<dbReference type="Pfam" id="PF00076">
    <property type="entry name" value="RRM_1"/>
    <property type="match status" value="1"/>
</dbReference>
<dbReference type="SMART" id="SM00360">
    <property type="entry name" value="RRM"/>
    <property type="match status" value="1"/>
</dbReference>
<proteinExistence type="predicted"/>
<dbReference type="PANTHER" id="PTHR48029">
    <property type="entry name" value="NUCLEOLAR PROTEIN 8"/>
    <property type="match status" value="1"/>
</dbReference>
<gene>
    <name evidence="7" type="ORF">G6F51_004892</name>
</gene>
<feature type="compositionally biased region" description="Low complexity" evidence="5">
    <location>
        <begin position="521"/>
        <end position="531"/>
    </location>
</feature>
<evidence type="ECO:0000256" key="4">
    <source>
        <dbReference type="PROSITE-ProRule" id="PRU00176"/>
    </source>
</evidence>
<dbReference type="AlphaFoldDB" id="A0A9P7CCL5"/>
<feature type="compositionally biased region" description="Basic and acidic residues" evidence="5">
    <location>
        <begin position="296"/>
        <end position="305"/>
    </location>
</feature>
<feature type="region of interest" description="Disordered" evidence="5">
    <location>
        <begin position="201"/>
        <end position="256"/>
    </location>
</feature>
<dbReference type="Gene3D" id="3.30.70.330">
    <property type="match status" value="1"/>
</dbReference>
<feature type="compositionally biased region" description="Basic and acidic residues" evidence="5">
    <location>
        <begin position="234"/>
        <end position="256"/>
    </location>
</feature>
<feature type="compositionally biased region" description="Acidic residues" evidence="5">
    <location>
        <begin position="202"/>
        <end position="213"/>
    </location>
</feature>
<dbReference type="OMA" id="NWQKLHG"/>
<feature type="compositionally biased region" description="Acidic residues" evidence="5">
    <location>
        <begin position="308"/>
        <end position="319"/>
    </location>
</feature>
<dbReference type="GO" id="GO:0003723">
    <property type="term" value="F:RNA binding"/>
    <property type="evidence" value="ECO:0007669"/>
    <property type="project" value="UniProtKB-UniRule"/>
</dbReference>
<dbReference type="PROSITE" id="PS50102">
    <property type="entry name" value="RRM"/>
    <property type="match status" value="1"/>
</dbReference>
<accession>A0A9P7CCL5</accession>
<evidence type="ECO:0000256" key="3">
    <source>
        <dbReference type="ARBA" id="ARBA00023242"/>
    </source>
</evidence>
<dbReference type="OrthoDB" id="21643at2759"/>
<keyword evidence="3" id="KW-0539">Nucleus</keyword>
<protein>
    <recommendedName>
        <fullName evidence="6">RRM domain-containing protein</fullName>
    </recommendedName>
</protein>
<sequence length="607" mass="70232">MPPNENKPKVDDTTPVNKRIYLGGLHSSITEDQIKERFSRFGTISHIHVARDSENLCRGFAHMNIDTIPKKWAQCLSVYKGSKWKGQEIKIEEAKMDYKEREALRRQKIEEQEEKKKKRLLRWNDSEGFHAKDMSLVTDNNMNPKRGWKRGRYGRAILQMKLTKSDGTKFVFDPTHYKNNLTKLYNIGVPMKPVTKLLSNVNEDEEEDEDEDDHWPSLPAEEHREELENTVDSVDTRLLDDEKRRSAMEKRSEEQRLKKELISKSLAGELDDQSNHIKFDATEEIAKEEQDDEEEKAPLDGKKWLFDSSDDDEDEGNEDIDIKINPVLEGEAGRKRLELQSRFKGDDRFKLSADFIEEDEKEKNADLGDDISQGLHAEKDQAMDVLRFMFGEEKVAVKPTANSNMWTNAARFDPDAEDSYKYLTVSKTDDAPNSIENNEDTEMEEAEEEEEEDDLFDTPRKPESAAPEISKEKHFEVNTNLKPLFGDSDGTFKLFGSFNDDGEDKQEEPISLDSSSEINTSASLPSKSSPSSLGLGMMFFFHFDDPSLIKKSCYSYDPEGIFQSKPEEQDSYEMKWREQRAVIKEVLKKRQKQALRSQKKRITRDLK</sequence>
<dbReference type="GO" id="GO:0005730">
    <property type="term" value="C:nucleolus"/>
    <property type="evidence" value="ECO:0007669"/>
    <property type="project" value="UniProtKB-SubCell"/>
</dbReference>
<dbReference type="InterPro" id="IPR012677">
    <property type="entry name" value="Nucleotide-bd_a/b_plait_sf"/>
</dbReference>
<comment type="caution">
    <text evidence="7">The sequence shown here is derived from an EMBL/GenBank/DDBJ whole genome shotgun (WGS) entry which is preliminary data.</text>
</comment>
<dbReference type="CDD" id="cd12226">
    <property type="entry name" value="RRM_NOL8"/>
    <property type="match status" value="1"/>
</dbReference>
<dbReference type="EMBL" id="JAANIT010000567">
    <property type="protein sequence ID" value="KAG1546406.1"/>
    <property type="molecule type" value="Genomic_DNA"/>
</dbReference>
<evidence type="ECO:0000256" key="1">
    <source>
        <dbReference type="ARBA" id="ARBA00004604"/>
    </source>
</evidence>
<dbReference type="SUPFAM" id="SSF54928">
    <property type="entry name" value="RNA-binding domain, RBD"/>
    <property type="match status" value="1"/>
</dbReference>
<evidence type="ECO:0000313" key="7">
    <source>
        <dbReference type="EMBL" id="KAG1546406.1"/>
    </source>
</evidence>
<feature type="region of interest" description="Disordered" evidence="5">
    <location>
        <begin position="495"/>
        <end position="531"/>
    </location>
</feature>
<dbReference type="Proteomes" id="UP000717996">
    <property type="component" value="Unassembled WGS sequence"/>
</dbReference>
<organism evidence="7 8">
    <name type="scientific">Rhizopus oryzae</name>
    <name type="common">Mucormycosis agent</name>
    <name type="synonym">Rhizopus arrhizus var. delemar</name>
    <dbReference type="NCBI Taxonomy" id="64495"/>
    <lineage>
        <taxon>Eukaryota</taxon>
        <taxon>Fungi</taxon>
        <taxon>Fungi incertae sedis</taxon>
        <taxon>Mucoromycota</taxon>
        <taxon>Mucoromycotina</taxon>
        <taxon>Mucoromycetes</taxon>
        <taxon>Mucorales</taxon>
        <taxon>Mucorineae</taxon>
        <taxon>Rhizopodaceae</taxon>
        <taxon>Rhizopus</taxon>
    </lineage>
</organism>
<feature type="region of interest" description="Disordered" evidence="5">
    <location>
        <begin position="425"/>
        <end position="474"/>
    </location>
</feature>
<feature type="compositionally biased region" description="Basic and acidic residues" evidence="5">
    <location>
        <begin position="457"/>
        <end position="474"/>
    </location>
</feature>
<name>A0A9P7CCL5_RHIOR</name>
<dbReference type="InterPro" id="IPR035979">
    <property type="entry name" value="RBD_domain_sf"/>
</dbReference>
<dbReference type="InterPro" id="IPR034138">
    <property type="entry name" value="NOP8_RRM"/>
</dbReference>
<feature type="compositionally biased region" description="Acidic residues" evidence="5">
    <location>
        <begin position="437"/>
        <end position="456"/>
    </location>
</feature>
<feature type="region of interest" description="Disordered" evidence="5">
    <location>
        <begin position="286"/>
        <end position="324"/>
    </location>
</feature>